<feature type="compositionally biased region" description="Acidic residues" evidence="5">
    <location>
        <begin position="214"/>
        <end position="258"/>
    </location>
</feature>
<comment type="subunit">
    <text evidence="4">Component of the RNA polymerase III (Pol III) complex.</text>
</comment>
<dbReference type="GeneID" id="37039414"/>
<gene>
    <name evidence="6" type="ORF">IE81DRAFT_68773</name>
</gene>
<keyword evidence="3 4" id="KW-0539">Nucleus</keyword>
<evidence type="ECO:0000313" key="7">
    <source>
        <dbReference type="Proteomes" id="UP000245783"/>
    </source>
</evidence>
<evidence type="ECO:0000256" key="4">
    <source>
        <dbReference type="PIRNR" id="PIRNR000777"/>
    </source>
</evidence>
<protein>
    <recommendedName>
        <fullName evidence="4">DNA-directed RNA polymerase III subunit</fullName>
    </recommendedName>
</protein>
<sequence length="276" mass="29136">MSRGGMGRGARGGGRGRGRGGGTDLLSSTGQFSYDEIRSGMNSKSQSSIYPVPPSHAITPVPQVSELRAATAQLALLQEMKLGPFWPGMQDDPQNAAASTSASTTTTTTTERKSGLELPRYSDRYKPKALNAPSSHGSGGATGPSLTSLILQREVFPQILWKSYMQGEERREALRAAKATSKKRARVDWDSFERGGGSKAVGAGAAAAAGAGGDGDEDVDQDKDEEEELDAYEDDEDEGDYAAEDYFDDGDGDDEDALDSYARGARGGGNADGEYD</sequence>
<feature type="region of interest" description="Disordered" evidence="5">
    <location>
        <begin position="1"/>
        <end position="54"/>
    </location>
</feature>
<feature type="compositionally biased region" description="Polar residues" evidence="5">
    <location>
        <begin position="40"/>
        <end position="49"/>
    </location>
</feature>
<dbReference type="RefSeq" id="XP_025366054.1">
    <property type="nucleotide sequence ID" value="XM_025517544.1"/>
</dbReference>
<evidence type="ECO:0000256" key="1">
    <source>
        <dbReference type="ARBA" id="ARBA00004123"/>
    </source>
</evidence>
<reference evidence="6 7" key="1">
    <citation type="journal article" date="2018" name="Mol. Biol. Evol.">
        <title>Broad Genomic Sampling Reveals a Smut Pathogenic Ancestry of the Fungal Clade Ustilaginomycotina.</title>
        <authorList>
            <person name="Kijpornyongpan T."/>
            <person name="Mondo S.J."/>
            <person name="Barry K."/>
            <person name="Sandor L."/>
            <person name="Lee J."/>
            <person name="Lipzen A."/>
            <person name="Pangilinan J."/>
            <person name="LaButti K."/>
            <person name="Hainaut M."/>
            <person name="Henrissat B."/>
            <person name="Grigoriev I.V."/>
            <person name="Spatafora J.W."/>
            <person name="Aime M.C."/>
        </authorList>
    </citation>
    <scope>NUCLEOTIDE SEQUENCE [LARGE SCALE GENOMIC DNA]</scope>
    <source>
        <strain evidence="6 7">MCA 4658</strain>
    </source>
</reference>
<comment type="similarity">
    <text evidence="2 4">Belongs to the eukaryotic RPC7 RNA polymerase subunit family.</text>
</comment>
<dbReference type="Proteomes" id="UP000245783">
    <property type="component" value="Unassembled WGS sequence"/>
</dbReference>
<dbReference type="EMBL" id="KZ819520">
    <property type="protein sequence ID" value="PWN38894.1"/>
    <property type="molecule type" value="Genomic_DNA"/>
</dbReference>
<name>A0A316VNL0_9BASI</name>
<dbReference type="STRING" id="1522189.A0A316VNL0"/>
<evidence type="ECO:0000313" key="6">
    <source>
        <dbReference type="EMBL" id="PWN38894.1"/>
    </source>
</evidence>
<dbReference type="GO" id="GO:0005666">
    <property type="term" value="C:RNA polymerase III complex"/>
    <property type="evidence" value="ECO:0007669"/>
    <property type="project" value="UniProtKB-UniRule"/>
</dbReference>
<dbReference type="InParanoid" id="A0A316VNL0"/>
<feature type="region of interest" description="Disordered" evidence="5">
    <location>
        <begin position="85"/>
        <end position="145"/>
    </location>
</feature>
<evidence type="ECO:0000256" key="3">
    <source>
        <dbReference type="ARBA" id="ARBA00023242"/>
    </source>
</evidence>
<feature type="compositionally biased region" description="Gly residues" evidence="5">
    <location>
        <begin position="1"/>
        <end position="23"/>
    </location>
</feature>
<proteinExistence type="inferred from homology"/>
<accession>A0A316VNL0</accession>
<feature type="region of interest" description="Disordered" evidence="5">
    <location>
        <begin position="175"/>
        <end position="276"/>
    </location>
</feature>
<dbReference type="OrthoDB" id="5377312at2759"/>
<feature type="compositionally biased region" description="Low complexity" evidence="5">
    <location>
        <begin position="96"/>
        <end position="109"/>
    </location>
</feature>
<evidence type="ECO:0000256" key="2">
    <source>
        <dbReference type="ARBA" id="ARBA00008352"/>
    </source>
</evidence>
<dbReference type="PIRSF" id="PIRSF000777">
    <property type="entry name" value="RNA_polIII_C31"/>
    <property type="match status" value="1"/>
</dbReference>
<evidence type="ECO:0000256" key="5">
    <source>
        <dbReference type="SAM" id="MobiDB-lite"/>
    </source>
</evidence>
<dbReference type="PANTHER" id="PTHR15367">
    <property type="entry name" value="DNA-DIRECTED RNA POLYMERASE III"/>
    <property type="match status" value="1"/>
</dbReference>
<comment type="function">
    <text evidence="4">DNA-dependent RNA polymerase catalyzes the transcription of DNA into RNA using the four ribonucleoside triphosphates as substrates. Specific peripheric component of RNA polymerase III which synthesizes small RNAs, such as 5S rRNA and tRNAs.</text>
</comment>
<feature type="compositionally biased region" description="Basic and acidic residues" evidence="5">
    <location>
        <begin position="110"/>
        <end position="126"/>
    </location>
</feature>
<comment type="subcellular location">
    <subcellularLocation>
        <location evidence="1 4">Nucleus</location>
    </subcellularLocation>
</comment>
<feature type="compositionally biased region" description="Gly residues" evidence="5">
    <location>
        <begin position="265"/>
        <end position="276"/>
    </location>
</feature>
<organism evidence="6 7">
    <name type="scientific">Ceraceosorus guamensis</name>
    <dbReference type="NCBI Taxonomy" id="1522189"/>
    <lineage>
        <taxon>Eukaryota</taxon>
        <taxon>Fungi</taxon>
        <taxon>Dikarya</taxon>
        <taxon>Basidiomycota</taxon>
        <taxon>Ustilaginomycotina</taxon>
        <taxon>Exobasidiomycetes</taxon>
        <taxon>Ceraceosorales</taxon>
        <taxon>Ceraceosoraceae</taxon>
        <taxon>Ceraceosorus</taxon>
    </lineage>
</organism>
<dbReference type="Pfam" id="PF11705">
    <property type="entry name" value="RNA_pol_3_Rpc31"/>
    <property type="match status" value="1"/>
</dbReference>
<dbReference type="InterPro" id="IPR024661">
    <property type="entry name" value="RNA_pol_III_Rpc31"/>
</dbReference>
<feature type="compositionally biased region" description="Low complexity" evidence="5">
    <location>
        <begin position="200"/>
        <end position="209"/>
    </location>
</feature>
<dbReference type="AlphaFoldDB" id="A0A316VNL0"/>
<keyword evidence="7" id="KW-1185">Reference proteome</keyword>
<dbReference type="PANTHER" id="PTHR15367:SF2">
    <property type="entry name" value="DNA-DIRECTED RNA POLYMERASE III SUBUNIT"/>
    <property type="match status" value="1"/>
</dbReference>
<dbReference type="GO" id="GO:0006383">
    <property type="term" value="P:transcription by RNA polymerase III"/>
    <property type="evidence" value="ECO:0007669"/>
    <property type="project" value="UniProtKB-UniRule"/>
</dbReference>